<reference evidence="9 10" key="2">
    <citation type="journal article" date="2000" name="Proc. Natl. Acad. Sci. U.S.A.">
        <title>Archaeal adaptation to higher temperatures revealed by genomic sequence of Thermoplasma volcanium.</title>
        <authorList>
            <person name="Kawashima T."/>
            <person name="Amano N."/>
            <person name="Koike H."/>
            <person name="Makino S."/>
            <person name="Higuchi S."/>
            <person name="Kawashima-Ohya Y."/>
            <person name="Watanabe K."/>
            <person name="Yamazaki M."/>
            <person name="Kanehori K."/>
            <person name="Kawamoto T."/>
            <person name="Nunoshiba T."/>
            <person name="Yamamoto Y."/>
            <person name="Aramaki H."/>
            <person name="Makino K."/>
            <person name="Suzuki M."/>
        </authorList>
    </citation>
    <scope>NUCLEOTIDE SEQUENCE [LARGE SCALE GENOMIC DNA]</scope>
    <source>
        <strain evidence="10">ATCC 51530 / DSM 4299 / JCM 9571 / NBRC 15438 / GSS1</strain>
    </source>
</reference>
<evidence type="ECO:0000259" key="8">
    <source>
        <dbReference type="PROSITE" id="PS50850"/>
    </source>
</evidence>
<dbReference type="InterPro" id="IPR050171">
    <property type="entry name" value="MFS_Transporters"/>
</dbReference>
<feature type="transmembrane region" description="Helical" evidence="7">
    <location>
        <begin position="359"/>
        <end position="383"/>
    </location>
</feature>
<keyword evidence="2" id="KW-0813">Transport</keyword>
<dbReference type="PhylomeDB" id="Q97C83"/>
<evidence type="ECO:0000256" key="4">
    <source>
        <dbReference type="ARBA" id="ARBA00022692"/>
    </source>
</evidence>
<organism evidence="9 10">
    <name type="scientific">Thermoplasma volcanium (strain ATCC 51530 / DSM 4299 / JCM 9571 / NBRC 15438 / GSS1)</name>
    <dbReference type="NCBI Taxonomy" id="273116"/>
    <lineage>
        <taxon>Archaea</taxon>
        <taxon>Methanobacteriati</taxon>
        <taxon>Thermoplasmatota</taxon>
        <taxon>Thermoplasmata</taxon>
        <taxon>Thermoplasmatales</taxon>
        <taxon>Thermoplasmataceae</taxon>
        <taxon>Thermoplasma</taxon>
    </lineage>
</organism>
<dbReference type="PROSITE" id="PS50850">
    <property type="entry name" value="MFS"/>
    <property type="match status" value="1"/>
</dbReference>
<dbReference type="Gene3D" id="1.20.1250.20">
    <property type="entry name" value="MFS general substrate transporter like domains"/>
    <property type="match status" value="2"/>
</dbReference>
<dbReference type="InterPro" id="IPR011701">
    <property type="entry name" value="MFS"/>
</dbReference>
<name>Q97C83_THEVO</name>
<proteinExistence type="predicted"/>
<dbReference type="AlphaFoldDB" id="Q97C83"/>
<keyword evidence="6 7" id="KW-0472">Membrane</keyword>
<comment type="subcellular location">
    <subcellularLocation>
        <location evidence="1">Cell membrane</location>
        <topology evidence="1">Multi-pass membrane protein</topology>
    </subcellularLocation>
</comment>
<dbReference type="PANTHER" id="PTHR23517">
    <property type="entry name" value="RESISTANCE PROTEIN MDTM, PUTATIVE-RELATED-RELATED"/>
    <property type="match status" value="1"/>
</dbReference>
<dbReference type="KEGG" id="tvo:TVG0228061"/>
<dbReference type="InterPro" id="IPR001958">
    <property type="entry name" value="Tet-R_TetA/multi-R_MdtG-like"/>
</dbReference>
<feature type="transmembrane region" description="Helical" evidence="7">
    <location>
        <begin position="234"/>
        <end position="252"/>
    </location>
</feature>
<dbReference type="STRING" id="273116.gene:9380991"/>
<feature type="transmembrane region" description="Helical" evidence="7">
    <location>
        <begin position="67"/>
        <end position="90"/>
    </location>
</feature>
<dbReference type="GO" id="GO:0022857">
    <property type="term" value="F:transmembrane transporter activity"/>
    <property type="evidence" value="ECO:0007669"/>
    <property type="project" value="InterPro"/>
</dbReference>
<evidence type="ECO:0000313" key="9">
    <source>
        <dbReference type="EMBL" id="BAB59362.1"/>
    </source>
</evidence>
<reference evidence="9 10" key="1">
    <citation type="journal article" date="1999" name="Proc. Jpn. Acad.">
        <title>Determination of the complete genomic DNA sequence of Thermoplasma volvanium GSS1.</title>
        <authorList>
            <person name="Kawashima T."/>
            <person name="Yamamoto Y."/>
            <person name="Aramaki H."/>
            <person name="Nunoshiba T."/>
            <person name="Kawamoto T."/>
            <person name="Watanabe K."/>
            <person name="Yamazaki M."/>
            <person name="Kanehori K."/>
            <person name="Amano N."/>
            <person name="Ohya Y."/>
            <person name="Makino K."/>
            <person name="Suzuki M."/>
        </authorList>
    </citation>
    <scope>NUCLEOTIDE SEQUENCE [LARGE SCALE GENOMIC DNA]</scope>
    <source>
        <strain evidence="10">ATCC 51530 / DSM 4299 / JCM 9571 / NBRC 15438 / GSS1</strain>
    </source>
</reference>
<keyword evidence="10" id="KW-1185">Reference proteome</keyword>
<keyword evidence="4 7" id="KW-0812">Transmembrane</keyword>
<keyword evidence="3" id="KW-1003">Cell membrane</keyword>
<dbReference type="GO" id="GO:0005886">
    <property type="term" value="C:plasma membrane"/>
    <property type="evidence" value="ECO:0007669"/>
    <property type="project" value="UniProtKB-SubCell"/>
</dbReference>
<feature type="transmembrane region" description="Helical" evidence="7">
    <location>
        <begin position="302"/>
        <end position="326"/>
    </location>
</feature>
<dbReference type="Pfam" id="PF07690">
    <property type="entry name" value="MFS_1"/>
    <property type="match status" value="1"/>
</dbReference>
<evidence type="ECO:0000313" key="10">
    <source>
        <dbReference type="Proteomes" id="UP000001017"/>
    </source>
</evidence>
<evidence type="ECO:0000256" key="7">
    <source>
        <dbReference type="SAM" id="Phobius"/>
    </source>
</evidence>
<dbReference type="HOGENOM" id="CLU_001265_60_4_2"/>
<protein>
    <submittedName>
        <fullName evidence="9">Multidrug resistance protein</fullName>
    </submittedName>
</protein>
<dbReference type="InterPro" id="IPR020846">
    <property type="entry name" value="MFS_dom"/>
</dbReference>
<feature type="transmembrane region" description="Helical" evidence="7">
    <location>
        <begin position="167"/>
        <end position="187"/>
    </location>
</feature>
<dbReference type="Proteomes" id="UP000001017">
    <property type="component" value="Chromosome"/>
</dbReference>
<feature type="transmembrane region" description="Helical" evidence="7">
    <location>
        <begin position="193"/>
        <end position="213"/>
    </location>
</feature>
<feature type="transmembrane region" description="Helical" evidence="7">
    <location>
        <begin position="102"/>
        <end position="121"/>
    </location>
</feature>
<gene>
    <name evidence="9" type="ORF">TVG0228061</name>
</gene>
<dbReference type="SUPFAM" id="SSF103473">
    <property type="entry name" value="MFS general substrate transporter"/>
    <property type="match status" value="1"/>
</dbReference>
<evidence type="ECO:0000256" key="1">
    <source>
        <dbReference type="ARBA" id="ARBA00004651"/>
    </source>
</evidence>
<evidence type="ECO:0000256" key="6">
    <source>
        <dbReference type="ARBA" id="ARBA00023136"/>
    </source>
</evidence>
<dbReference type="InterPro" id="IPR036259">
    <property type="entry name" value="MFS_trans_sf"/>
</dbReference>
<dbReference type="eggNOG" id="arCOG00132">
    <property type="taxonomic scope" value="Archaea"/>
</dbReference>
<dbReference type="PRINTS" id="PR01035">
    <property type="entry name" value="TCRTETA"/>
</dbReference>
<keyword evidence="5 7" id="KW-1133">Transmembrane helix</keyword>
<feature type="transmembrane region" description="Helical" evidence="7">
    <location>
        <begin position="390"/>
        <end position="411"/>
    </location>
</feature>
<sequence length="427" mass="47011">MQLCVNKFKSTTGCLDGILLSVSSSHILRVARKRPVIVVSSAQFIRVLARSQIWIFVPIYLTEIRHIPVYFMGVLFFLTAVIALPFSVYGGNLIDRIGRRRVAVLIPFLVSILLFLTSISIMLRMQAIYIIIEFLSIEPLSVVQWIADSVIMADVTSEDERLDGFGILRIAGNIGFSVGPAIGGFIAQYSYAYIFLASAIGALIEFILYFAWITETGVYSRTNRKISIPFNDRAFMLVASLIGLSYFVSGQWGTTLTLFLSIVDKITNSSVGILYSINGITVVLLQIPIIRLIRKMDGFQQLAIGSIVYASGFFALAFFSSFWIIALDVVVLTIGENIVSPVSNSIVAKLAPPDKRGEYYGAMSLFVGFISPIAPVLGTSLLYRYESNSLFLWGPVFLIGIIVAIATLMIGSKLNKASNTSYITKSN</sequence>
<evidence type="ECO:0000256" key="3">
    <source>
        <dbReference type="ARBA" id="ARBA00022475"/>
    </source>
</evidence>
<dbReference type="EMBL" id="BA000011">
    <property type="protein sequence ID" value="BAB59362.1"/>
    <property type="molecule type" value="Genomic_DNA"/>
</dbReference>
<evidence type="ECO:0000256" key="2">
    <source>
        <dbReference type="ARBA" id="ARBA00022448"/>
    </source>
</evidence>
<feature type="transmembrane region" description="Helical" evidence="7">
    <location>
        <begin position="272"/>
        <end position="290"/>
    </location>
</feature>
<dbReference type="PaxDb" id="273116-14324434"/>
<evidence type="ECO:0000256" key="5">
    <source>
        <dbReference type="ARBA" id="ARBA00022989"/>
    </source>
</evidence>
<feature type="domain" description="Major facilitator superfamily (MFS) profile" evidence="8">
    <location>
        <begin position="35"/>
        <end position="412"/>
    </location>
</feature>
<accession>Q97C83</accession>